<keyword evidence="1" id="KW-1133">Transmembrane helix</keyword>
<feature type="transmembrane region" description="Helical" evidence="1">
    <location>
        <begin position="110"/>
        <end position="130"/>
    </location>
</feature>
<proteinExistence type="predicted"/>
<dbReference type="Gene3D" id="1.20.1290.10">
    <property type="entry name" value="AhpD-like"/>
    <property type="match status" value="1"/>
</dbReference>
<organism evidence="2 3">
    <name type="scientific">Acidisarcina polymorpha</name>
    <dbReference type="NCBI Taxonomy" id="2211140"/>
    <lineage>
        <taxon>Bacteria</taxon>
        <taxon>Pseudomonadati</taxon>
        <taxon>Acidobacteriota</taxon>
        <taxon>Terriglobia</taxon>
        <taxon>Terriglobales</taxon>
        <taxon>Acidobacteriaceae</taxon>
        <taxon>Acidisarcina</taxon>
    </lineage>
</organism>
<name>A0A2Z5FTY5_9BACT</name>
<dbReference type="Proteomes" id="UP000253606">
    <property type="component" value="Chromosome"/>
</dbReference>
<gene>
    <name evidence="2" type="ORF">ACPOL_0571</name>
</gene>
<dbReference type="InterPro" id="IPR029032">
    <property type="entry name" value="AhpD-like"/>
</dbReference>
<keyword evidence="1" id="KW-0472">Membrane</keyword>
<dbReference type="PANTHER" id="PTHR34846">
    <property type="entry name" value="4-CARBOXYMUCONOLACTONE DECARBOXYLASE FAMILY PROTEIN (AFU_ORTHOLOGUE AFUA_6G11590)"/>
    <property type="match status" value="1"/>
</dbReference>
<accession>A0A2Z5FTY5</accession>
<keyword evidence="3" id="KW-1185">Reference proteome</keyword>
<keyword evidence="1" id="KW-0812">Transmembrane</keyword>
<sequence length="142" mass="15653">MKLMIPMGVYYRSGSGLSEAEREIAVLVLLGKWGAAFPLSEHEWIAEGTSGYSKAGIPAEQVERVISGLPVSFEDNRQQVVYEIASTLVNSRYVPKGLYDRALKELGTNAISDLAVIMGYFTMVAFTLMFHDVPSFAEGLKR</sequence>
<dbReference type="AlphaFoldDB" id="A0A2Z5FTY5"/>
<evidence type="ECO:0000256" key="1">
    <source>
        <dbReference type="SAM" id="Phobius"/>
    </source>
</evidence>
<evidence type="ECO:0000313" key="2">
    <source>
        <dbReference type="EMBL" id="AXC09946.1"/>
    </source>
</evidence>
<dbReference type="SUPFAM" id="SSF69118">
    <property type="entry name" value="AhpD-like"/>
    <property type="match status" value="1"/>
</dbReference>
<dbReference type="PANTHER" id="PTHR34846:SF11">
    <property type="entry name" value="4-CARBOXYMUCONOLACTONE DECARBOXYLASE FAMILY PROTEIN (AFU_ORTHOLOGUE AFUA_6G11590)"/>
    <property type="match status" value="1"/>
</dbReference>
<dbReference type="EMBL" id="CP030840">
    <property type="protein sequence ID" value="AXC09946.1"/>
    <property type="molecule type" value="Genomic_DNA"/>
</dbReference>
<reference evidence="2 3" key="1">
    <citation type="journal article" date="2018" name="Front. Microbiol.">
        <title>Hydrolytic Capabilities as a Key to Environmental Success: Chitinolytic and Cellulolytic Acidobacteria From Acidic Sub-arctic Soils and Boreal Peatlands.</title>
        <authorList>
            <person name="Belova S.E."/>
            <person name="Ravin N.V."/>
            <person name="Pankratov T.A."/>
            <person name="Rakitin A.L."/>
            <person name="Ivanova A.A."/>
            <person name="Beletsky A.V."/>
            <person name="Mardanov A.V."/>
            <person name="Sinninghe Damste J.S."/>
            <person name="Dedysh S.N."/>
        </authorList>
    </citation>
    <scope>NUCLEOTIDE SEQUENCE [LARGE SCALE GENOMIC DNA]</scope>
    <source>
        <strain evidence="2 3">SBC82</strain>
    </source>
</reference>
<protein>
    <recommendedName>
        <fullName evidence="4">Carboxymuconolactone decarboxylase-like domain-containing protein</fullName>
    </recommendedName>
</protein>
<evidence type="ECO:0008006" key="4">
    <source>
        <dbReference type="Google" id="ProtNLM"/>
    </source>
</evidence>
<evidence type="ECO:0000313" key="3">
    <source>
        <dbReference type="Proteomes" id="UP000253606"/>
    </source>
</evidence>
<dbReference type="KEGG" id="abas:ACPOL_0571"/>